<name>A0A5B7CS88_PORTR</name>
<reference evidence="1 2" key="1">
    <citation type="submission" date="2019-05" db="EMBL/GenBank/DDBJ databases">
        <title>Another draft genome of Portunus trituberculatus and its Hox gene families provides insights of decapod evolution.</title>
        <authorList>
            <person name="Jeong J.-H."/>
            <person name="Song I."/>
            <person name="Kim S."/>
            <person name="Choi T."/>
            <person name="Kim D."/>
            <person name="Ryu S."/>
            <person name="Kim W."/>
        </authorList>
    </citation>
    <scope>NUCLEOTIDE SEQUENCE [LARGE SCALE GENOMIC DNA]</scope>
    <source>
        <tissue evidence="1">Muscle</tissue>
    </source>
</reference>
<keyword evidence="2" id="KW-1185">Reference proteome</keyword>
<accession>A0A5B7CS88</accession>
<gene>
    <name evidence="1" type="ORF">E2C01_004772</name>
</gene>
<dbReference type="Proteomes" id="UP000324222">
    <property type="component" value="Unassembled WGS sequence"/>
</dbReference>
<proteinExistence type="predicted"/>
<evidence type="ECO:0000313" key="2">
    <source>
        <dbReference type="Proteomes" id="UP000324222"/>
    </source>
</evidence>
<dbReference type="EMBL" id="VSRR010000197">
    <property type="protein sequence ID" value="MPC12095.1"/>
    <property type="molecule type" value="Genomic_DNA"/>
</dbReference>
<dbReference type="AlphaFoldDB" id="A0A5B7CS88"/>
<comment type="caution">
    <text evidence="1">The sequence shown here is derived from an EMBL/GenBank/DDBJ whole genome shotgun (WGS) entry which is preliminary data.</text>
</comment>
<organism evidence="1 2">
    <name type="scientific">Portunus trituberculatus</name>
    <name type="common">Swimming crab</name>
    <name type="synonym">Neptunus trituberculatus</name>
    <dbReference type="NCBI Taxonomy" id="210409"/>
    <lineage>
        <taxon>Eukaryota</taxon>
        <taxon>Metazoa</taxon>
        <taxon>Ecdysozoa</taxon>
        <taxon>Arthropoda</taxon>
        <taxon>Crustacea</taxon>
        <taxon>Multicrustacea</taxon>
        <taxon>Malacostraca</taxon>
        <taxon>Eumalacostraca</taxon>
        <taxon>Eucarida</taxon>
        <taxon>Decapoda</taxon>
        <taxon>Pleocyemata</taxon>
        <taxon>Brachyura</taxon>
        <taxon>Eubrachyura</taxon>
        <taxon>Portunoidea</taxon>
        <taxon>Portunidae</taxon>
        <taxon>Portuninae</taxon>
        <taxon>Portunus</taxon>
    </lineage>
</organism>
<evidence type="ECO:0000313" key="1">
    <source>
        <dbReference type="EMBL" id="MPC12095.1"/>
    </source>
</evidence>
<protein>
    <submittedName>
        <fullName evidence="1">Uncharacterized protein</fullName>
    </submittedName>
</protein>
<sequence>MPPYWWRWCRQARVRVATPGHHRTITCPPQTIPRQHNFGVDREDLLEKAVAGGTGVQPAWGTGGGGAVG</sequence>